<reference evidence="11 12" key="1">
    <citation type="submission" date="2015-11" db="EMBL/GenBank/DDBJ databases">
        <title>The genome of Debaryomyces fabryi.</title>
        <authorList>
            <person name="Tafer H."/>
            <person name="Lopandic K."/>
        </authorList>
    </citation>
    <scope>NUCLEOTIDE SEQUENCE [LARGE SCALE GENOMIC DNA]</scope>
    <source>
        <strain evidence="11 12">CBS 789</strain>
    </source>
</reference>
<evidence type="ECO:0000256" key="9">
    <source>
        <dbReference type="ARBA" id="ARBA00055977"/>
    </source>
</evidence>
<dbReference type="Gene3D" id="2.60.120.480">
    <property type="entry name" value="Ureidoglycolate hydrolase"/>
    <property type="match status" value="1"/>
</dbReference>
<keyword evidence="6" id="KW-0456">Lyase</keyword>
<evidence type="ECO:0000256" key="8">
    <source>
        <dbReference type="ARBA" id="ARBA00047684"/>
    </source>
</evidence>
<protein>
    <recommendedName>
        <fullName evidence="4">Ureidoglycolate lyase</fullName>
        <ecNumber evidence="3">4.3.2.3</ecNumber>
    </recommendedName>
    <alternativeName>
        <fullName evidence="7">Ureidoglycolatase</fullName>
    </alternativeName>
</protein>
<keyword evidence="12" id="KW-1185">Reference proteome</keyword>
<dbReference type="OrthoDB" id="10266039at2759"/>
<gene>
    <name evidence="11" type="ORF">AC631_04741</name>
</gene>
<evidence type="ECO:0000313" key="12">
    <source>
        <dbReference type="Proteomes" id="UP000054251"/>
    </source>
</evidence>
<evidence type="ECO:0000256" key="1">
    <source>
        <dbReference type="ARBA" id="ARBA00004780"/>
    </source>
</evidence>
<comment type="similarity">
    <text evidence="10">Belongs to the ureidoglycolate lyase family.</text>
</comment>
<comment type="caution">
    <text evidence="11">The sequence shown here is derived from an EMBL/GenBank/DDBJ whole genome shotgun (WGS) entry which is preliminary data.</text>
</comment>
<evidence type="ECO:0000256" key="10">
    <source>
        <dbReference type="ARBA" id="ARBA00061337"/>
    </source>
</evidence>
<proteinExistence type="inferred from homology"/>
<evidence type="ECO:0000256" key="5">
    <source>
        <dbReference type="ARBA" id="ARBA00022631"/>
    </source>
</evidence>
<dbReference type="GO" id="GO:0000256">
    <property type="term" value="P:allantoin catabolic process"/>
    <property type="evidence" value="ECO:0007669"/>
    <property type="project" value="InterPro"/>
</dbReference>
<comment type="function">
    <text evidence="9">Catalyzes the catabolism of the allantoin degradation intermediate (S)-ureidoglycolate, generating urea and glyoxylate. Involved in the utilization of allantoin as secondary nitrogen source when primary sources are limiting.</text>
</comment>
<accession>A0A0V1PTK9</accession>
<evidence type="ECO:0000256" key="4">
    <source>
        <dbReference type="ARBA" id="ARBA00019751"/>
    </source>
</evidence>
<dbReference type="PANTHER" id="PTHR21221:SF1">
    <property type="entry name" value="UREIDOGLYCOLATE LYASE"/>
    <property type="match status" value="1"/>
</dbReference>
<dbReference type="GO" id="GO:0004848">
    <property type="term" value="F:ureidoglycolate hydrolase activity"/>
    <property type="evidence" value="ECO:0007669"/>
    <property type="project" value="InterPro"/>
</dbReference>
<dbReference type="GO" id="GO:0050385">
    <property type="term" value="F:ureidoglycolate lyase activity"/>
    <property type="evidence" value="ECO:0007669"/>
    <property type="project" value="UniProtKB-EC"/>
</dbReference>
<dbReference type="InterPro" id="IPR024060">
    <property type="entry name" value="Ureidoglycolate_lyase_dom_sf"/>
</dbReference>
<evidence type="ECO:0000256" key="6">
    <source>
        <dbReference type="ARBA" id="ARBA00023239"/>
    </source>
</evidence>
<keyword evidence="5" id="KW-0659">Purine metabolism</keyword>
<dbReference type="Pfam" id="PF04115">
    <property type="entry name" value="Ureidogly_lyase"/>
    <property type="match status" value="1"/>
</dbReference>
<dbReference type="FunFam" id="2.60.120.480:FF:000003">
    <property type="entry name" value="Ureidoglycolate hydrolase"/>
    <property type="match status" value="1"/>
</dbReference>
<dbReference type="GO" id="GO:0006144">
    <property type="term" value="P:purine nucleobase metabolic process"/>
    <property type="evidence" value="ECO:0007669"/>
    <property type="project" value="UniProtKB-KW"/>
</dbReference>
<sequence>MPLKTFDVTNSGTVIAEPLTPEAFAPYGGVISADHQIKNVKSSEANYGTAVKIHKVAPIVNNFKDCSSGKEATANWNIFRCSFPKKSITRGSQGDQVYKARVLERHPFSTQTFIPMGLAQTKNSYLVIVAKNDKDTSPINLPDPSTVKAFICKGNQSITYGQGIWHSPMVVIDEESPYIDFAVFIHENGVDNEDVEECYFEPGFAIEYHKEDTRSRAKL</sequence>
<dbReference type="Proteomes" id="UP000054251">
    <property type="component" value="Unassembled WGS sequence"/>
</dbReference>
<comment type="catalytic activity">
    <reaction evidence="8">
        <text>(S)-ureidoglycolate = urea + glyoxylate</text>
        <dbReference type="Rhea" id="RHEA:11304"/>
        <dbReference type="ChEBI" id="CHEBI:16199"/>
        <dbReference type="ChEBI" id="CHEBI:36655"/>
        <dbReference type="ChEBI" id="CHEBI:57296"/>
        <dbReference type="EC" id="4.3.2.3"/>
    </reaction>
</comment>
<dbReference type="SUPFAM" id="SSF51182">
    <property type="entry name" value="RmlC-like cupins"/>
    <property type="match status" value="1"/>
</dbReference>
<dbReference type="PANTHER" id="PTHR21221">
    <property type="entry name" value="UREIDOGLYCOLATE HYDROLASE"/>
    <property type="match status" value="1"/>
</dbReference>
<comment type="pathway">
    <text evidence="1">Nitrogen metabolism; (S)-allantoin degradation.</text>
</comment>
<evidence type="ECO:0000256" key="3">
    <source>
        <dbReference type="ARBA" id="ARBA00012341"/>
    </source>
</evidence>
<evidence type="ECO:0000256" key="2">
    <source>
        <dbReference type="ARBA" id="ARBA00011738"/>
    </source>
</evidence>
<dbReference type="InterPro" id="IPR007247">
    <property type="entry name" value="Ureidogly_lyase"/>
</dbReference>
<dbReference type="EMBL" id="LMYN01000139">
    <property type="protein sequence ID" value="KRZ99490.1"/>
    <property type="molecule type" value="Genomic_DNA"/>
</dbReference>
<organism evidence="11 12">
    <name type="scientific">Debaryomyces fabryi</name>
    <dbReference type="NCBI Taxonomy" id="58627"/>
    <lineage>
        <taxon>Eukaryota</taxon>
        <taxon>Fungi</taxon>
        <taxon>Dikarya</taxon>
        <taxon>Ascomycota</taxon>
        <taxon>Saccharomycotina</taxon>
        <taxon>Pichiomycetes</taxon>
        <taxon>Debaryomycetaceae</taxon>
        <taxon>Debaryomyces</taxon>
    </lineage>
</organism>
<dbReference type="GeneID" id="26841750"/>
<dbReference type="InterPro" id="IPR011051">
    <property type="entry name" value="RmlC_Cupin_sf"/>
</dbReference>
<name>A0A0V1PTK9_9ASCO</name>
<dbReference type="EC" id="4.3.2.3" evidence="3"/>
<evidence type="ECO:0000256" key="7">
    <source>
        <dbReference type="ARBA" id="ARBA00030302"/>
    </source>
</evidence>
<dbReference type="AlphaFoldDB" id="A0A0V1PTK9"/>
<evidence type="ECO:0000313" key="11">
    <source>
        <dbReference type="EMBL" id="KRZ99490.1"/>
    </source>
</evidence>
<dbReference type="RefSeq" id="XP_015465593.1">
    <property type="nucleotide sequence ID" value="XM_015613570.1"/>
</dbReference>
<dbReference type="CDD" id="cd20298">
    <property type="entry name" value="cupin_UAH"/>
    <property type="match status" value="1"/>
</dbReference>
<dbReference type="InterPro" id="IPR047233">
    <property type="entry name" value="UAH_cupin"/>
</dbReference>
<comment type="subunit">
    <text evidence="2">Homodimer.</text>
</comment>